<feature type="transmembrane region" description="Helical" evidence="1">
    <location>
        <begin position="6"/>
        <end position="24"/>
    </location>
</feature>
<evidence type="ECO:0000313" key="2">
    <source>
        <dbReference type="EMBL" id="TZE82800.1"/>
    </source>
</evidence>
<sequence length="243" mass="25958">MNRNLYLAISTVLIVMTIIGFTFVSSVARQSVASADDAKNVITVNGEGVIKAKPDMAYINLGVETKGKTAKEAQDSNADTMGKVIQALKGMGITENDIRTTNYNIYPEQYFDDKTNQSKISGYHVTNMVEVTVRDVDKVGSVIDATGNAGANIMYGVSFTISDNSAYYQQALQLAAKDARSKAEGIAKGLGVNLGTPLRIVEQSNSGGTVYNINQSQAMKAGGTPITSGELEIKAQITVDYSF</sequence>
<keyword evidence="1" id="KW-0472">Membrane</keyword>
<dbReference type="EMBL" id="VTPS01000004">
    <property type="protein sequence ID" value="TZE82800.1"/>
    <property type="molecule type" value="Genomic_DNA"/>
</dbReference>
<keyword evidence="3" id="KW-1185">Reference proteome</keyword>
<dbReference type="Gene3D" id="3.30.70.2970">
    <property type="entry name" value="Protein of unknown function (DUF541), domain 2"/>
    <property type="match status" value="1"/>
</dbReference>
<dbReference type="InterPro" id="IPR007497">
    <property type="entry name" value="SIMPL/DUF541"/>
</dbReference>
<dbReference type="PANTHER" id="PTHR34387:SF1">
    <property type="entry name" value="PERIPLASMIC IMMUNOGENIC PROTEIN"/>
    <property type="match status" value="1"/>
</dbReference>
<keyword evidence="1" id="KW-0812">Transmembrane</keyword>
<evidence type="ECO:0000256" key="1">
    <source>
        <dbReference type="SAM" id="Phobius"/>
    </source>
</evidence>
<dbReference type="GO" id="GO:0006974">
    <property type="term" value="P:DNA damage response"/>
    <property type="evidence" value="ECO:0007669"/>
    <property type="project" value="TreeGrafter"/>
</dbReference>
<comment type="caution">
    <text evidence="2">The sequence shown here is derived from an EMBL/GenBank/DDBJ whole genome shotgun (WGS) entry which is preliminary data.</text>
</comment>
<proteinExistence type="predicted"/>
<gene>
    <name evidence="2" type="ORF">FWJ32_04165</name>
</gene>
<organism evidence="2 3">
    <name type="scientific">Calorimonas adulescens</name>
    <dbReference type="NCBI Taxonomy" id="2606906"/>
    <lineage>
        <taxon>Bacteria</taxon>
        <taxon>Bacillati</taxon>
        <taxon>Bacillota</taxon>
        <taxon>Clostridia</taxon>
        <taxon>Thermoanaerobacterales</taxon>
        <taxon>Thermoanaerobacteraceae</taxon>
        <taxon>Calorimonas</taxon>
    </lineage>
</organism>
<dbReference type="Gene3D" id="3.30.110.170">
    <property type="entry name" value="Protein of unknown function (DUF541), domain 1"/>
    <property type="match status" value="1"/>
</dbReference>
<accession>A0A5D8QDN0</accession>
<protein>
    <submittedName>
        <fullName evidence="2">DUF541 domain-containing protein</fullName>
    </submittedName>
</protein>
<reference evidence="2 3" key="1">
    <citation type="submission" date="2019-08" db="EMBL/GenBank/DDBJ databases">
        <title>Calorimonas adulescens gen. nov., sp. nov., an anaerobic thermophilic bacterium from Sakhalin hot spring.</title>
        <authorList>
            <person name="Khomyakova M.A."/>
            <person name="Merkel A.Y."/>
            <person name="Novikov A."/>
            <person name="Bonch-Osmolovskaya E.A."/>
            <person name="Slobodkin A.I."/>
        </authorList>
    </citation>
    <scope>NUCLEOTIDE SEQUENCE [LARGE SCALE GENOMIC DNA]</scope>
    <source>
        <strain evidence="2 3">A05MB</strain>
    </source>
</reference>
<evidence type="ECO:0000313" key="3">
    <source>
        <dbReference type="Proteomes" id="UP000322976"/>
    </source>
</evidence>
<dbReference type="InterPro" id="IPR052022">
    <property type="entry name" value="26kDa_periplasmic_antigen"/>
</dbReference>
<dbReference type="Pfam" id="PF04402">
    <property type="entry name" value="SIMPL"/>
    <property type="match status" value="1"/>
</dbReference>
<dbReference type="RefSeq" id="WP_149544714.1">
    <property type="nucleotide sequence ID" value="NZ_VTPS01000004.1"/>
</dbReference>
<keyword evidence="1" id="KW-1133">Transmembrane helix</keyword>
<dbReference type="Proteomes" id="UP000322976">
    <property type="component" value="Unassembled WGS sequence"/>
</dbReference>
<name>A0A5D8QDN0_9THEO</name>
<dbReference type="AlphaFoldDB" id="A0A5D8QDN0"/>
<dbReference type="PANTHER" id="PTHR34387">
    <property type="entry name" value="SLR1258 PROTEIN"/>
    <property type="match status" value="1"/>
</dbReference>